<dbReference type="Gene3D" id="3.50.30.30">
    <property type="match status" value="1"/>
</dbReference>
<dbReference type="InterPro" id="IPR046450">
    <property type="entry name" value="PA_dom_sf"/>
</dbReference>
<reference evidence="6" key="2">
    <citation type="submission" date="2025-08" db="UniProtKB">
        <authorList>
            <consortium name="Ensembl"/>
        </authorList>
    </citation>
    <scope>IDENTIFICATION</scope>
</reference>
<dbReference type="GO" id="GO:0033572">
    <property type="term" value="P:transferrin transport"/>
    <property type="evidence" value="ECO:0007669"/>
    <property type="project" value="UniProtKB-UniRule"/>
</dbReference>
<evidence type="ECO:0000256" key="1">
    <source>
        <dbReference type="ARBA" id="ARBA00005634"/>
    </source>
</evidence>
<dbReference type="InterPro" id="IPR036757">
    <property type="entry name" value="TFR-like_dimer_dom_sf"/>
</dbReference>
<dbReference type="InParanoid" id="A0A3P8WVT6"/>
<evidence type="ECO:0000313" key="7">
    <source>
        <dbReference type="Proteomes" id="UP000265120"/>
    </source>
</evidence>
<feature type="domain" description="Peptidase M28" evidence="5">
    <location>
        <begin position="300"/>
        <end position="493"/>
    </location>
</feature>
<dbReference type="GO" id="GO:0009897">
    <property type="term" value="C:external side of plasma membrane"/>
    <property type="evidence" value="ECO:0007669"/>
    <property type="project" value="TreeGrafter"/>
</dbReference>
<accession>A0A3P8WVT6</accession>
<protein>
    <recommendedName>
        <fullName evidence="2">Transferrin receptor protein 1</fullName>
    </recommendedName>
</protein>
<dbReference type="GeneID" id="103396196"/>
<dbReference type="Proteomes" id="UP000265120">
    <property type="component" value="Chromosome 20"/>
</dbReference>
<dbReference type="Pfam" id="PF02225">
    <property type="entry name" value="PA"/>
    <property type="match status" value="1"/>
</dbReference>
<sequence>MIAYKMYSMGQATSYPLAVTPTVYDIKGNADTPHEYGAPPMVNWQDVINLMAQKSKSANLEDTFSAFRKESHRAGSYGDETLRDEVLKRFNLYGLKTWMDKQYVKIQDPPASGYNRFVFKRDAEQQPTGFLSYSANGTVTGTVVYGHYGTEENFLLLQNEMRINMSGKVVLLRASENTFAEKVANAAKFGASAVLIYADPSDYSFEENTQLFGHVHLGSGDPYTPAFPSFNHTQFPPIKSSGLPKILAQTITAKMANNILKQLGGQDTPSKWVCAHKLGDENDNITLEVNNVLVEKKINNVFGFLEGLVDPDRFVVIGAHRDAWGYGFSASTVGTSILVELARSISEMVKHDRVKLRRSILFASWSAGEYGNVGATEWLETHLATLNQKAIVFINLDDVIQGYGEFKVSASPLLHALIQKTLQEVSSPASTGSLYSVYGKGNWESNILEPLKINDTAYPFLAFSGIPSMSFRFRGQRRTYYAGTMLDTQENLSLITGRQLPELTQLAMQFAGTIALRLVHDHLLQMDLNKYNGVIREQVLDINTKVSNLKKIKPKLFSEALSVKWLITAMGSYRRAMDKLTTDIQRSDLDITEKCRILNDRIMSVERHFLSPYVSPRDQPYRHILLGNGPHTLTALSEHLEHLRTNDPKADIDLFHEQFSLATWTIQGCANALAAFPYFKCIFS</sequence>
<dbReference type="Pfam" id="PF04253">
    <property type="entry name" value="TFR_dimer"/>
    <property type="match status" value="1"/>
</dbReference>
<comment type="subunit">
    <text evidence="2">Homodimer; disulfide-linked.</text>
</comment>
<reference evidence="6" key="3">
    <citation type="submission" date="2025-09" db="UniProtKB">
        <authorList>
            <consortium name="Ensembl"/>
        </authorList>
    </citation>
    <scope>IDENTIFICATION</scope>
</reference>
<evidence type="ECO:0000256" key="2">
    <source>
        <dbReference type="RuleBase" id="RU367157"/>
    </source>
</evidence>
<dbReference type="InterPro" id="IPR007365">
    <property type="entry name" value="TFR-like_dimer_dom"/>
</dbReference>
<dbReference type="FunCoup" id="A0A3P8WVT6">
    <property type="interactions" value="828"/>
</dbReference>
<proteinExistence type="inferred from homology"/>
<dbReference type="SUPFAM" id="SSF52025">
    <property type="entry name" value="PA domain"/>
    <property type="match status" value="1"/>
</dbReference>
<evidence type="ECO:0000313" key="6">
    <source>
        <dbReference type="Ensembl" id="ENSCSEP00000028805.1"/>
    </source>
</evidence>
<evidence type="ECO:0000259" key="5">
    <source>
        <dbReference type="Pfam" id="PF04389"/>
    </source>
</evidence>
<keyword evidence="2" id="KW-1003">Cell membrane</keyword>
<name>A0A3P8WVT6_CYNSE</name>
<feature type="domain" description="Transferrin receptor-like dimerisation" evidence="4">
    <location>
        <begin position="562"/>
        <end position="673"/>
    </location>
</feature>
<dbReference type="CDD" id="cd09848">
    <property type="entry name" value="M28_TfR"/>
    <property type="match status" value="1"/>
</dbReference>
<keyword evidence="2" id="KW-0254">Endocytosis</keyword>
<keyword evidence="2" id="KW-0325">Glycoprotein</keyword>
<dbReference type="Gene3D" id="1.20.930.40">
    <property type="entry name" value="Transferrin receptor-like, dimerisation domain"/>
    <property type="match status" value="1"/>
</dbReference>
<feature type="domain" description="PA" evidence="3">
    <location>
        <begin position="139"/>
        <end position="206"/>
    </location>
</feature>
<keyword evidence="2" id="KW-0675">Receptor</keyword>
<dbReference type="GO" id="GO:0042541">
    <property type="term" value="P:hemoglobin biosynthetic process"/>
    <property type="evidence" value="ECO:0007669"/>
    <property type="project" value="Ensembl"/>
</dbReference>
<comment type="function">
    <text evidence="2">Cellular uptake of iron occurs via receptor-mediated endocytosis of ligand-occupied transferrin receptor into specialized endosomes. Endosomal acidification leads to iron release. The apotransferrin-receptor complex is then recycled to the cell surface with a return to neutral pH and the concomitant loss of affinity of apotransferrin for its receptor. Transferrin receptor is necessary for development of erythrocytes and the nervous system. Acts as a lipid sensor that regulates mitochondrial fusion by regulating activation of the JNK pathway.</text>
</comment>
<dbReference type="SUPFAM" id="SSF47672">
    <property type="entry name" value="Transferrin receptor-like dimerisation domain"/>
    <property type="match status" value="1"/>
</dbReference>
<dbReference type="GO" id="GO:0042470">
    <property type="term" value="C:melanosome"/>
    <property type="evidence" value="ECO:0007669"/>
    <property type="project" value="UniProtKB-SubCell"/>
</dbReference>
<reference evidence="6 7" key="1">
    <citation type="journal article" date="2014" name="Nat. Genet.">
        <title>Whole-genome sequence of a flatfish provides insights into ZW sex chromosome evolution and adaptation to a benthic lifestyle.</title>
        <authorList>
            <person name="Chen S."/>
            <person name="Zhang G."/>
            <person name="Shao C."/>
            <person name="Huang Q."/>
            <person name="Liu G."/>
            <person name="Zhang P."/>
            <person name="Song W."/>
            <person name="An N."/>
            <person name="Chalopin D."/>
            <person name="Volff J.N."/>
            <person name="Hong Y."/>
            <person name="Li Q."/>
            <person name="Sha Z."/>
            <person name="Zhou H."/>
            <person name="Xie M."/>
            <person name="Yu Q."/>
            <person name="Liu Y."/>
            <person name="Xiang H."/>
            <person name="Wang N."/>
            <person name="Wu K."/>
            <person name="Yang C."/>
            <person name="Zhou Q."/>
            <person name="Liao X."/>
            <person name="Yang L."/>
            <person name="Hu Q."/>
            <person name="Zhang J."/>
            <person name="Meng L."/>
            <person name="Jin L."/>
            <person name="Tian Y."/>
            <person name="Lian J."/>
            <person name="Yang J."/>
            <person name="Miao G."/>
            <person name="Liu S."/>
            <person name="Liang Z."/>
            <person name="Yan F."/>
            <person name="Li Y."/>
            <person name="Sun B."/>
            <person name="Zhang H."/>
            <person name="Zhang J."/>
            <person name="Zhu Y."/>
            <person name="Du M."/>
            <person name="Zhao Y."/>
            <person name="Schartl M."/>
            <person name="Tang Q."/>
            <person name="Wang J."/>
        </authorList>
    </citation>
    <scope>NUCLEOTIDE SEQUENCE</scope>
</reference>
<dbReference type="GO" id="GO:0030218">
    <property type="term" value="P:erythrocyte differentiation"/>
    <property type="evidence" value="ECO:0007669"/>
    <property type="project" value="Ensembl"/>
</dbReference>
<comment type="PTM">
    <text evidence="2">Stearoylated.</text>
</comment>
<dbReference type="GeneTree" id="ENSGT01030000234598"/>
<dbReference type="FunFam" id="1.20.930.40:FF:000002">
    <property type="entry name" value="Transferrin receptor protein 1"/>
    <property type="match status" value="1"/>
</dbReference>
<dbReference type="GO" id="GO:0006879">
    <property type="term" value="P:intracellular iron ion homeostasis"/>
    <property type="evidence" value="ECO:0007669"/>
    <property type="project" value="UniProtKB-UniRule"/>
</dbReference>
<keyword evidence="2" id="KW-0472">Membrane</keyword>
<dbReference type="AlphaFoldDB" id="A0A3P8WVT6"/>
<organism evidence="6 7">
    <name type="scientific">Cynoglossus semilaevis</name>
    <name type="common">Tongue sole</name>
    <dbReference type="NCBI Taxonomy" id="244447"/>
    <lineage>
        <taxon>Eukaryota</taxon>
        <taxon>Metazoa</taxon>
        <taxon>Chordata</taxon>
        <taxon>Craniata</taxon>
        <taxon>Vertebrata</taxon>
        <taxon>Euteleostomi</taxon>
        <taxon>Actinopterygii</taxon>
        <taxon>Neopterygii</taxon>
        <taxon>Teleostei</taxon>
        <taxon>Neoteleostei</taxon>
        <taxon>Acanthomorphata</taxon>
        <taxon>Carangaria</taxon>
        <taxon>Pleuronectiformes</taxon>
        <taxon>Pleuronectoidei</taxon>
        <taxon>Cynoglossidae</taxon>
        <taxon>Cynoglossinae</taxon>
        <taxon>Cynoglossus</taxon>
    </lineage>
</organism>
<dbReference type="SUPFAM" id="SSF53187">
    <property type="entry name" value="Zn-dependent exopeptidases"/>
    <property type="match status" value="1"/>
</dbReference>
<dbReference type="GO" id="GO:0004998">
    <property type="term" value="F:transferrin receptor activity"/>
    <property type="evidence" value="ECO:0007669"/>
    <property type="project" value="UniProtKB-UniRule"/>
</dbReference>
<dbReference type="Ensembl" id="ENSCSET00000029200.1">
    <property type="protein sequence ID" value="ENSCSEP00000028805.1"/>
    <property type="gene ID" value="ENSCSEG00000018440.1"/>
</dbReference>
<keyword evidence="2" id="KW-0564">Palmitate</keyword>
<dbReference type="GO" id="GO:0031623">
    <property type="term" value="P:receptor internalization"/>
    <property type="evidence" value="ECO:0007669"/>
    <property type="project" value="UniProtKB-UniRule"/>
</dbReference>
<dbReference type="InterPro" id="IPR007484">
    <property type="entry name" value="Peptidase_M28"/>
</dbReference>
<comment type="subcellular location">
    <subcellularLocation>
        <location evidence="2">Cell membrane</location>
        <topology evidence="2">Single-pass type II membrane protein</topology>
    </subcellularLocation>
    <subcellularLocation>
        <location evidence="2">Melanosome</location>
    </subcellularLocation>
</comment>
<evidence type="ECO:0000259" key="3">
    <source>
        <dbReference type="Pfam" id="PF02225"/>
    </source>
</evidence>
<dbReference type="GO" id="GO:0035162">
    <property type="term" value="P:embryonic hemopoiesis"/>
    <property type="evidence" value="ECO:0007669"/>
    <property type="project" value="Ensembl"/>
</dbReference>
<dbReference type="PANTHER" id="PTHR10404">
    <property type="entry name" value="N-ACETYLATED-ALPHA-LINKED ACIDIC DIPEPTIDASE"/>
    <property type="match status" value="1"/>
</dbReference>
<dbReference type="InterPro" id="IPR039373">
    <property type="entry name" value="Peptidase_M28B"/>
</dbReference>
<keyword evidence="2" id="KW-0449">Lipoprotein</keyword>
<dbReference type="Pfam" id="PF04389">
    <property type="entry name" value="Peptidase_M28"/>
    <property type="match status" value="1"/>
</dbReference>
<dbReference type="PANTHER" id="PTHR10404:SF26">
    <property type="entry name" value="TRANSFERRIN RECEPTOR PROTEIN 1"/>
    <property type="match status" value="1"/>
</dbReference>
<keyword evidence="7" id="KW-1185">Reference proteome</keyword>
<dbReference type="Gene3D" id="3.40.630.10">
    <property type="entry name" value="Zn peptidases"/>
    <property type="match status" value="1"/>
</dbReference>
<dbReference type="STRING" id="244447.ENSCSEP00000028805"/>
<dbReference type="InterPro" id="IPR003137">
    <property type="entry name" value="PA_domain"/>
</dbReference>
<dbReference type="FunFam" id="3.40.630.10:FF:000065">
    <property type="entry name" value="Transferrin receptor 1b"/>
    <property type="match status" value="1"/>
</dbReference>
<comment type="similarity">
    <text evidence="1 2">Belongs to the peptidase M28 family. M28B subfamily.</text>
</comment>
<dbReference type="RefSeq" id="XP_024921830.1">
    <property type="nucleotide sequence ID" value="XM_025066062.1"/>
</dbReference>
<evidence type="ECO:0000259" key="4">
    <source>
        <dbReference type="Pfam" id="PF04253"/>
    </source>
</evidence>